<comment type="caution">
    <text evidence="1">The sequence shown here is derived from an EMBL/GenBank/DDBJ whole genome shotgun (WGS) entry which is preliminary data.</text>
</comment>
<reference evidence="2" key="1">
    <citation type="submission" date="2018-03" db="EMBL/GenBank/DDBJ databases">
        <authorList>
            <person name="Sun L."/>
            <person name="Liu H."/>
            <person name="Chen W."/>
            <person name="Huang K."/>
            <person name="Liu W."/>
            <person name="Gao X."/>
        </authorList>
    </citation>
    <scope>NUCLEOTIDE SEQUENCE [LARGE SCALE GENOMIC DNA]</scope>
    <source>
        <strain evidence="2">SH9</strain>
    </source>
</reference>
<name>A0A2T1HUA3_9HYPH</name>
<protein>
    <submittedName>
        <fullName evidence="1">Uncharacterized protein</fullName>
    </submittedName>
</protein>
<dbReference type="EMBL" id="PVZS01000009">
    <property type="protein sequence ID" value="PSC05170.1"/>
    <property type="molecule type" value="Genomic_DNA"/>
</dbReference>
<dbReference type="Proteomes" id="UP000239772">
    <property type="component" value="Unassembled WGS sequence"/>
</dbReference>
<keyword evidence="2" id="KW-1185">Reference proteome</keyword>
<dbReference type="AlphaFoldDB" id="A0A2T1HUA3"/>
<evidence type="ECO:0000313" key="1">
    <source>
        <dbReference type="EMBL" id="PSC05170.1"/>
    </source>
</evidence>
<evidence type="ECO:0000313" key="2">
    <source>
        <dbReference type="Proteomes" id="UP000239772"/>
    </source>
</evidence>
<gene>
    <name evidence="1" type="ORF">SLNSH_10170</name>
</gene>
<sequence length="178" mass="19278">MTIHALPSSVRILLPADALFVIDVLRRFERFRNGYDQRHLDAAAASIRDRLGDGAVDGLMSDALLLDNELRLRTSGDFEFMAEGVPTATDGEITLLRMIAALQDGSFKLAGQDAADLEIVQSRALLMLANKFASRLASHGLRLSRNMLGPNWSARPIAPQRPAGGKAPELRVVATMAG</sequence>
<proteinExistence type="predicted"/>
<dbReference type="RefSeq" id="WP_106336670.1">
    <property type="nucleotide sequence ID" value="NZ_PVZS01000009.1"/>
</dbReference>
<organism evidence="1 2">
    <name type="scientific">Alsobacter soli</name>
    <dbReference type="NCBI Taxonomy" id="2109933"/>
    <lineage>
        <taxon>Bacteria</taxon>
        <taxon>Pseudomonadati</taxon>
        <taxon>Pseudomonadota</taxon>
        <taxon>Alphaproteobacteria</taxon>
        <taxon>Hyphomicrobiales</taxon>
        <taxon>Alsobacteraceae</taxon>
        <taxon>Alsobacter</taxon>
    </lineage>
</organism>
<accession>A0A2T1HUA3</accession>